<feature type="region of interest" description="Disordered" evidence="1">
    <location>
        <begin position="39"/>
        <end position="83"/>
    </location>
</feature>
<feature type="compositionally biased region" description="Basic and acidic residues" evidence="1">
    <location>
        <begin position="160"/>
        <end position="170"/>
    </location>
</feature>
<sequence length="211" mass="22372">MSWRDCGRITRRSSGDRAVRGDGREVHRRCGHGGVRCAGGARGRCRTRRAGGVADHRGDRRPQPRASWTGSLRPRRGEHGRGAGVALRAPGARRGDRHGRCRQHRVALAGGCARRWRGGRGAEVSRDAIRDRVRAVGPRGGQGQAGAAADLARAASARSVARDRAGDNAVHRTRRGTGVVAADVHPSGAGVVGAVGHGDRRAGRREEPVDE</sequence>
<feature type="region of interest" description="Disordered" evidence="1">
    <location>
        <begin position="188"/>
        <end position="211"/>
    </location>
</feature>
<proteinExistence type="predicted"/>
<dbReference type="EMBL" id="CADCVQ010000145">
    <property type="protein sequence ID" value="CAA9521529.1"/>
    <property type="molecule type" value="Genomic_DNA"/>
</dbReference>
<organism evidence="2">
    <name type="scientific">uncultured Solirubrobacteraceae bacterium</name>
    <dbReference type="NCBI Taxonomy" id="1162706"/>
    <lineage>
        <taxon>Bacteria</taxon>
        <taxon>Bacillati</taxon>
        <taxon>Actinomycetota</taxon>
        <taxon>Thermoleophilia</taxon>
        <taxon>Solirubrobacterales</taxon>
        <taxon>Solirubrobacteraceae</taxon>
        <taxon>environmental samples</taxon>
    </lineage>
</organism>
<gene>
    <name evidence="2" type="ORF">AVDCRST_MAG67-3402</name>
</gene>
<feature type="region of interest" description="Disordered" evidence="1">
    <location>
        <begin position="1"/>
        <end position="22"/>
    </location>
</feature>
<accession>A0A6J4TEB5</accession>
<feature type="compositionally biased region" description="Basic and acidic residues" evidence="1">
    <location>
        <begin position="197"/>
        <end position="211"/>
    </location>
</feature>
<feature type="region of interest" description="Disordered" evidence="1">
    <location>
        <begin position="159"/>
        <end position="178"/>
    </location>
</feature>
<protein>
    <submittedName>
        <fullName evidence="2">Uncharacterized protein</fullName>
    </submittedName>
</protein>
<reference evidence="2" key="1">
    <citation type="submission" date="2020-02" db="EMBL/GenBank/DDBJ databases">
        <authorList>
            <person name="Meier V. D."/>
        </authorList>
    </citation>
    <scope>NUCLEOTIDE SEQUENCE</scope>
    <source>
        <strain evidence="2">AVDCRST_MAG67</strain>
    </source>
</reference>
<evidence type="ECO:0000256" key="1">
    <source>
        <dbReference type="SAM" id="MobiDB-lite"/>
    </source>
</evidence>
<dbReference type="AlphaFoldDB" id="A0A6J4TEB5"/>
<evidence type="ECO:0000313" key="2">
    <source>
        <dbReference type="EMBL" id="CAA9521529.1"/>
    </source>
</evidence>
<name>A0A6J4TEB5_9ACTN</name>